<evidence type="ECO:0000313" key="7">
    <source>
        <dbReference type="Proteomes" id="UP001325680"/>
    </source>
</evidence>
<comment type="similarity">
    <text evidence="1 4">Belongs to the glycosyl hydrolase 28 family.</text>
</comment>
<name>A0ABZ0W549_9BACT</name>
<dbReference type="PANTHER" id="PTHR31339:SF9">
    <property type="entry name" value="PLASMIN AND FIBRONECTIN-BINDING PROTEIN A"/>
    <property type="match status" value="1"/>
</dbReference>
<evidence type="ECO:0000256" key="2">
    <source>
        <dbReference type="ARBA" id="ARBA00022801"/>
    </source>
</evidence>
<keyword evidence="5" id="KW-0732">Signal</keyword>
<dbReference type="InterPro" id="IPR011050">
    <property type="entry name" value="Pectin_lyase_fold/virulence"/>
</dbReference>
<dbReference type="InterPro" id="IPR000743">
    <property type="entry name" value="Glyco_hydro_28"/>
</dbReference>
<evidence type="ECO:0000313" key="6">
    <source>
        <dbReference type="EMBL" id="WQD37834.1"/>
    </source>
</evidence>
<dbReference type="PANTHER" id="PTHR31339">
    <property type="entry name" value="PECTIN LYASE-RELATED"/>
    <property type="match status" value="1"/>
</dbReference>
<evidence type="ECO:0000256" key="1">
    <source>
        <dbReference type="ARBA" id="ARBA00008834"/>
    </source>
</evidence>
<keyword evidence="3 4" id="KW-0326">Glycosidase</keyword>
<sequence length="457" mass="51485">MMKTRSVGVLLLCIWVTLCSFQKGNKVQVNETRVSTPFGQLKILTPDFSKCAEFNIAKFGAVKGDKEQTSEAIAEAINAASTAGGGIVVVPEGEWLTKKIHLKSNVNLRIDKGGLLLFSESPEDYLPAVHTTWEGMECLNYSPLIYAYQCKNVAISGEGEIKAQMDTWKQWFSRPPAHMQSIKRLYNLAQDYTPLSQRMMVNDSAHLRPQFIQFNRCENVLLEGITITNSPFWTIHPYLSRNVLIRKLKVYAHGHNNDGVDPEMSQNVLVEDCEFDQGDDAIAIKSGRNPEGWRLKTPSRNIVIRNCFVKNGHQLVAIGSELSGGIENVYVENCKVAETNKELMHLLFIKTNERMGGYVKNIFVQNVTAHHIKEGILGIDMDVLYQWRNLVPTRIKKLTPIQDVYLSQVKAQSGKFVAKINGSPELPVKNIRLLQTDMAQVSEEKIQEKNVSGFLFQ</sequence>
<keyword evidence="2 4" id="KW-0378">Hydrolase</keyword>
<dbReference type="GO" id="GO:0016787">
    <property type="term" value="F:hydrolase activity"/>
    <property type="evidence" value="ECO:0007669"/>
    <property type="project" value="UniProtKB-KW"/>
</dbReference>
<evidence type="ECO:0000256" key="3">
    <source>
        <dbReference type="ARBA" id="ARBA00023295"/>
    </source>
</evidence>
<evidence type="ECO:0000256" key="5">
    <source>
        <dbReference type="SAM" id="SignalP"/>
    </source>
</evidence>
<dbReference type="Proteomes" id="UP001325680">
    <property type="component" value="Chromosome"/>
</dbReference>
<dbReference type="SUPFAM" id="SSF51126">
    <property type="entry name" value="Pectin lyase-like"/>
    <property type="match status" value="1"/>
</dbReference>
<dbReference type="InterPro" id="IPR051801">
    <property type="entry name" value="GH28_Enzymes"/>
</dbReference>
<proteinExistence type="inferred from homology"/>
<reference evidence="6 7" key="1">
    <citation type="submission" date="2023-12" db="EMBL/GenBank/DDBJ databases">
        <title>Genome sequencing and assembly of bacterial species from a model synthetic community.</title>
        <authorList>
            <person name="Hogle S.L."/>
        </authorList>
    </citation>
    <scope>NUCLEOTIDE SEQUENCE [LARGE SCALE GENOMIC DNA]</scope>
    <source>
        <strain evidence="6 7">HAMBI_3031</strain>
    </source>
</reference>
<dbReference type="Gene3D" id="2.160.20.10">
    <property type="entry name" value="Single-stranded right-handed beta-helix, Pectin lyase-like"/>
    <property type="match status" value="1"/>
</dbReference>
<dbReference type="EMBL" id="CP139960">
    <property type="protein sequence ID" value="WQD37834.1"/>
    <property type="molecule type" value="Genomic_DNA"/>
</dbReference>
<protein>
    <submittedName>
        <fullName evidence="6">Glycoside hydrolase family 28 protein</fullName>
    </submittedName>
</protein>
<evidence type="ECO:0000256" key="4">
    <source>
        <dbReference type="RuleBase" id="RU361169"/>
    </source>
</evidence>
<dbReference type="InterPro" id="IPR012334">
    <property type="entry name" value="Pectin_lyas_fold"/>
</dbReference>
<organism evidence="6 7">
    <name type="scientific">Niabella yanshanensis</name>
    <dbReference type="NCBI Taxonomy" id="577386"/>
    <lineage>
        <taxon>Bacteria</taxon>
        <taxon>Pseudomonadati</taxon>
        <taxon>Bacteroidota</taxon>
        <taxon>Chitinophagia</taxon>
        <taxon>Chitinophagales</taxon>
        <taxon>Chitinophagaceae</taxon>
        <taxon>Niabella</taxon>
    </lineage>
</organism>
<feature type="signal peptide" evidence="5">
    <location>
        <begin position="1"/>
        <end position="22"/>
    </location>
</feature>
<dbReference type="Pfam" id="PF00295">
    <property type="entry name" value="Glyco_hydro_28"/>
    <property type="match status" value="1"/>
</dbReference>
<feature type="chain" id="PRO_5047314102" evidence="5">
    <location>
        <begin position="23"/>
        <end position="457"/>
    </location>
</feature>
<dbReference type="RefSeq" id="WP_245957692.1">
    <property type="nucleotide sequence ID" value="NZ_CP139960.1"/>
</dbReference>
<accession>A0ABZ0W549</accession>
<gene>
    <name evidence="6" type="ORF">U0035_19385</name>
</gene>
<keyword evidence="7" id="KW-1185">Reference proteome</keyword>